<gene>
    <name evidence="8" type="ORF">GOP47_0024451</name>
</gene>
<evidence type="ECO:0000256" key="5">
    <source>
        <dbReference type="ARBA" id="ARBA00022989"/>
    </source>
</evidence>
<evidence type="ECO:0000256" key="3">
    <source>
        <dbReference type="ARBA" id="ARBA00022692"/>
    </source>
</evidence>
<organism evidence="8 9">
    <name type="scientific">Adiantum capillus-veneris</name>
    <name type="common">Maidenhair fern</name>
    <dbReference type="NCBI Taxonomy" id="13818"/>
    <lineage>
        <taxon>Eukaryota</taxon>
        <taxon>Viridiplantae</taxon>
        <taxon>Streptophyta</taxon>
        <taxon>Embryophyta</taxon>
        <taxon>Tracheophyta</taxon>
        <taxon>Polypodiopsida</taxon>
        <taxon>Polypodiidae</taxon>
        <taxon>Polypodiales</taxon>
        <taxon>Pteridineae</taxon>
        <taxon>Pteridaceae</taxon>
        <taxon>Vittarioideae</taxon>
        <taxon>Adiantum</taxon>
    </lineage>
</organism>
<evidence type="ECO:0000313" key="8">
    <source>
        <dbReference type="EMBL" id="KAI5060031.1"/>
    </source>
</evidence>
<keyword evidence="6 7" id="KW-0472">Membrane</keyword>
<dbReference type="GO" id="GO:0006672">
    <property type="term" value="P:ceramide metabolic process"/>
    <property type="evidence" value="ECO:0007669"/>
    <property type="project" value="InterPro"/>
</dbReference>
<name>A0A9D4U4I3_ADICA</name>
<dbReference type="Pfam" id="PF05875">
    <property type="entry name" value="Ceramidase"/>
    <property type="match status" value="1"/>
</dbReference>
<feature type="transmembrane region" description="Helical" evidence="7">
    <location>
        <begin position="12"/>
        <end position="30"/>
    </location>
</feature>
<evidence type="ECO:0000256" key="2">
    <source>
        <dbReference type="ARBA" id="ARBA00009780"/>
    </source>
</evidence>
<keyword evidence="4" id="KW-0378">Hydrolase</keyword>
<feature type="transmembrane region" description="Helical" evidence="7">
    <location>
        <begin position="148"/>
        <end position="166"/>
    </location>
</feature>
<evidence type="ECO:0000256" key="6">
    <source>
        <dbReference type="ARBA" id="ARBA00023136"/>
    </source>
</evidence>
<feature type="transmembrane region" description="Helical" evidence="7">
    <location>
        <begin position="172"/>
        <end position="191"/>
    </location>
</feature>
<dbReference type="GO" id="GO:0016020">
    <property type="term" value="C:membrane"/>
    <property type="evidence" value="ECO:0007669"/>
    <property type="project" value="UniProtKB-SubCell"/>
</dbReference>
<dbReference type="OrthoDB" id="5562961at2759"/>
<comment type="caution">
    <text evidence="8">The sequence shown here is derived from an EMBL/GenBank/DDBJ whole genome shotgun (WGS) entry which is preliminary data.</text>
</comment>
<proteinExistence type="inferred from homology"/>
<dbReference type="PANTHER" id="PTHR34368">
    <property type="entry name" value="OS01G0962200 PROTEIN"/>
    <property type="match status" value="1"/>
</dbReference>
<evidence type="ECO:0000313" key="9">
    <source>
        <dbReference type="Proteomes" id="UP000886520"/>
    </source>
</evidence>
<dbReference type="Proteomes" id="UP000886520">
    <property type="component" value="Chromosome 24"/>
</dbReference>
<keyword evidence="5 7" id="KW-1133">Transmembrane helix</keyword>
<dbReference type="InterPro" id="IPR008901">
    <property type="entry name" value="ACER"/>
</dbReference>
<comment type="similarity">
    <text evidence="2">Belongs to the alkaline ceramidase family.</text>
</comment>
<dbReference type="EMBL" id="JABFUD020000024">
    <property type="protein sequence ID" value="KAI5060031.1"/>
    <property type="molecule type" value="Genomic_DNA"/>
</dbReference>
<reference evidence="8" key="1">
    <citation type="submission" date="2021-01" db="EMBL/GenBank/DDBJ databases">
        <title>Adiantum capillus-veneris genome.</title>
        <authorList>
            <person name="Fang Y."/>
            <person name="Liao Q."/>
        </authorList>
    </citation>
    <scope>NUCLEOTIDE SEQUENCE</scope>
    <source>
        <strain evidence="8">H3</strain>
        <tissue evidence="8">Leaf</tissue>
    </source>
</reference>
<protein>
    <recommendedName>
        <fullName evidence="10">Alkaline phytoceramidase</fullName>
    </recommendedName>
</protein>
<keyword evidence="9" id="KW-1185">Reference proteome</keyword>
<comment type="subcellular location">
    <subcellularLocation>
        <location evidence="1">Membrane</location>
        <topology evidence="1">Multi-pass membrane protein</topology>
    </subcellularLocation>
</comment>
<dbReference type="AlphaFoldDB" id="A0A9D4U4I3"/>
<feature type="transmembrane region" description="Helical" evidence="7">
    <location>
        <begin position="62"/>
        <end position="83"/>
    </location>
</feature>
<sequence>MPREETARVEHGRLWVWGVSLLCFIVLMIVTPRIPQDQSYHDFADQRNFIGIPNTLNVISNFPYLIIGIVGLVLCFHPTYLGLSSKGEVWGFAFFYIGITATAFGSAYYHLKPNDSTLVWDRLPMTIAFSSILAVFIIERIDERKGTISLAPLLFIGAVSVAYWRFTDDLRPYALVQFGPCFAIPAMAIALPSKYTHSSYWLWGAGWYLLAKVEEAMDKEIYGATHQIVSGHTLKHLCSAMVPVMVTMMLVRRRIDEERKSLWEIWTKHWFKSPMKSEQSEIGIQAWNFRSQDWSSIF</sequence>
<feature type="transmembrane region" description="Helical" evidence="7">
    <location>
        <begin position="90"/>
        <end position="111"/>
    </location>
</feature>
<evidence type="ECO:0000256" key="1">
    <source>
        <dbReference type="ARBA" id="ARBA00004141"/>
    </source>
</evidence>
<keyword evidence="3 7" id="KW-0812">Transmembrane</keyword>
<feature type="transmembrane region" description="Helical" evidence="7">
    <location>
        <begin position="123"/>
        <end position="141"/>
    </location>
</feature>
<accession>A0A9D4U4I3</accession>
<evidence type="ECO:0008006" key="10">
    <source>
        <dbReference type="Google" id="ProtNLM"/>
    </source>
</evidence>
<dbReference type="PANTHER" id="PTHR34368:SF1">
    <property type="entry name" value="OS01G0962200 PROTEIN"/>
    <property type="match status" value="1"/>
</dbReference>
<evidence type="ECO:0000256" key="4">
    <source>
        <dbReference type="ARBA" id="ARBA00022801"/>
    </source>
</evidence>
<dbReference type="GO" id="GO:0016811">
    <property type="term" value="F:hydrolase activity, acting on carbon-nitrogen (but not peptide) bonds, in linear amides"/>
    <property type="evidence" value="ECO:0007669"/>
    <property type="project" value="InterPro"/>
</dbReference>
<evidence type="ECO:0000256" key="7">
    <source>
        <dbReference type="SAM" id="Phobius"/>
    </source>
</evidence>